<comment type="caution">
    <text evidence="1">The sequence shown here is derived from an EMBL/GenBank/DDBJ whole genome shotgun (WGS) entry which is preliminary data.</text>
</comment>
<reference evidence="1 2" key="1">
    <citation type="journal article" date="2019" name="Appl. Environ. Microbiol.">
        <title>Co-occurrence of broad and narrow host-range viruses infecting the toxic bloom-forming cyanobacterium Microcystis aeruginosa.</title>
        <authorList>
            <person name="Morimoto D."/>
            <person name="Tominaga K."/>
            <person name="Nishimura Y."/>
            <person name="Yoshida N."/>
            <person name="Kimura S."/>
            <person name="Sako Y."/>
            <person name="Yoshida T."/>
        </authorList>
    </citation>
    <scope>NUCLEOTIDE SEQUENCE [LARGE SCALE GENOMIC DNA]</scope>
    <source>
        <strain evidence="1 2">11-30S32</strain>
    </source>
</reference>
<dbReference type="EMBL" id="BHVU01000118">
    <property type="protein sequence ID" value="GCA93571.1"/>
    <property type="molecule type" value="Genomic_DNA"/>
</dbReference>
<dbReference type="Proteomes" id="UP000321223">
    <property type="component" value="Unassembled WGS sequence"/>
</dbReference>
<name>A0A510PII7_MICAE</name>
<gene>
    <name evidence="1" type="ORF">MAE30S32_22230</name>
</gene>
<accession>A0A510PII7</accession>
<evidence type="ECO:0000313" key="1">
    <source>
        <dbReference type="EMBL" id="GCA93571.1"/>
    </source>
</evidence>
<evidence type="ECO:0000313" key="2">
    <source>
        <dbReference type="Proteomes" id="UP000321223"/>
    </source>
</evidence>
<dbReference type="AlphaFoldDB" id="A0A510PII7"/>
<proteinExistence type="predicted"/>
<organism evidence="1 2">
    <name type="scientific">Microcystis aeruginosa 11-30S32</name>
    <dbReference type="NCBI Taxonomy" id="2358142"/>
    <lineage>
        <taxon>Bacteria</taxon>
        <taxon>Bacillati</taxon>
        <taxon>Cyanobacteriota</taxon>
        <taxon>Cyanophyceae</taxon>
        <taxon>Oscillatoriophycideae</taxon>
        <taxon>Chroococcales</taxon>
        <taxon>Microcystaceae</taxon>
        <taxon>Microcystis</taxon>
    </lineage>
</organism>
<sequence length="203" mass="23353">MITSQSLKQLHSFIVTSNSRGALASDSDGVKTTHSYYNRIIKQCKKLAQLVAISWLEHEKARQIRQIFLDFKSNDFERRSQTYIDMVDLLTGKKGDLLEPWFPNDSFGATFDQEEIDYYLIQVKWDTFEGSLQEIPQPSVEQEGPYFIMVLPYPPKPSAENIDLDNPPEELEKWLKSPVNMSDTNQVITDPFPPVPYLPTTCT</sequence>
<protein>
    <submittedName>
        <fullName evidence="1">Uncharacterized protein</fullName>
    </submittedName>
</protein>
<dbReference type="RefSeq" id="WP_186814324.1">
    <property type="nucleotide sequence ID" value="NZ_BHVU01000118.1"/>
</dbReference>